<reference evidence="2 3" key="1">
    <citation type="journal article" date="2014" name="Int. J. Syst. Evol. Microbiol.">
        <title>Phylogenomics and the dynamic genome evolution of the genus Streptococcus.</title>
        <authorList>
            <consortium name="The Broad Institute Genome Sequencing Platform"/>
            <person name="Richards V.P."/>
            <person name="Palmer S.R."/>
            <person name="Pavinski Bitar P.D."/>
            <person name="Qin X."/>
            <person name="Weinstock G.M."/>
            <person name="Highlander S.K."/>
            <person name="Town C.D."/>
            <person name="Burne R.A."/>
            <person name="Stanhope M.J."/>
        </authorList>
    </citation>
    <scope>NUCLEOTIDE SEQUENCE [LARGE SCALE GENOMIC DNA]</scope>
    <source>
        <strain evidence="2 3">NCTC 11558</strain>
    </source>
</reference>
<feature type="transmembrane region" description="Helical" evidence="1">
    <location>
        <begin position="7"/>
        <end position="27"/>
    </location>
</feature>
<feature type="transmembrane region" description="Helical" evidence="1">
    <location>
        <begin position="93"/>
        <end position="114"/>
    </location>
</feature>
<protein>
    <recommendedName>
        <fullName evidence="4">PF11457 family protein</fullName>
    </recommendedName>
</protein>
<dbReference type="Proteomes" id="UP000003573">
    <property type="component" value="Unassembled WGS sequence"/>
</dbReference>
<evidence type="ECO:0000256" key="1">
    <source>
        <dbReference type="SAM" id="Phobius"/>
    </source>
</evidence>
<evidence type="ECO:0000313" key="2">
    <source>
        <dbReference type="EMBL" id="EHJ52617.1"/>
    </source>
</evidence>
<dbReference type="AlphaFoldDB" id="G5JW41"/>
<name>G5JW41_9STRE</name>
<comment type="caution">
    <text evidence="2">The sequence shown here is derived from an EMBL/GenBank/DDBJ whole genome shotgun (WGS) entry which is preliminary data.</text>
</comment>
<feature type="transmembrane region" description="Helical" evidence="1">
    <location>
        <begin position="66"/>
        <end position="87"/>
    </location>
</feature>
<organism evidence="2 3">
    <name type="scientific">Streptococcus macacae NCTC 11558</name>
    <dbReference type="NCBI Taxonomy" id="764298"/>
    <lineage>
        <taxon>Bacteria</taxon>
        <taxon>Bacillati</taxon>
        <taxon>Bacillota</taxon>
        <taxon>Bacilli</taxon>
        <taxon>Lactobacillales</taxon>
        <taxon>Streptococcaceae</taxon>
        <taxon>Streptococcus</taxon>
    </lineage>
</organism>
<dbReference type="EMBL" id="AEUW02000001">
    <property type="protein sequence ID" value="EHJ52617.1"/>
    <property type="molecule type" value="Genomic_DNA"/>
</dbReference>
<keyword evidence="1" id="KW-0812">Transmembrane</keyword>
<dbReference type="STRING" id="764298.STRMA_1455"/>
<evidence type="ECO:0000313" key="3">
    <source>
        <dbReference type="Proteomes" id="UP000003573"/>
    </source>
</evidence>
<keyword evidence="3" id="KW-1185">Reference proteome</keyword>
<feature type="transmembrane region" description="Helical" evidence="1">
    <location>
        <begin position="33"/>
        <end position="54"/>
    </location>
</feature>
<accession>G5JW41</accession>
<evidence type="ECO:0008006" key="4">
    <source>
        <dbReference type="Google" id="ProtNLM"/>
    </source>
</evidence>
<keyword evidence="1" id="KW-0472">Membrane</keyword>
<proteinExistence type="predicted"/>
<dbReference type="RefSeq" id="WP_003080876.1">
    <property type="nucleotide sequence ID" value="NZ_AEUW02000001.1"/>
</dbReference>
<sequence>MKKLIVNILATTSLSLVLLSLVALFYYQAHVLYLATVFQVLAANVLIHLSFLWIERCDIKNRFLELLGNILVIEGILLLFSWCFNWLSTLSLWLLVTMGAAFYFCTLLLDIFYIKRTTAEINDLIKRRHKR</sequence>
<gene>
    <name evidence="2" type="ORF">STRMA_1455</name>
</gene>
<keyword evidence="1" id="KW-1133">Transmembrane helix</keyword>